<gene>
    <name evidence="1" type="ORF">GPM918_LOCUS22667</name>
    <name evidence="2" type="ORF">OVA965_LOCUS34037</name>
    <name evidence="3" type="ORF">SRO942_LOCUS22666</name>
    <name evidence="4" type="ORF">TMI583_LOCUS34946</name>
</gene>
<dbReference type="OrthoDB" id="10402551at2759"/>
<dbReference type="EMBL" id="CAJOBC010007833">
    <property type="protein sequence ID" value="CAF3944632.1"/>
    <property type="molecule type" value="Genomic_DNA"/>
</dbReference>
<dbReference type="Proteomes" id="UP000663829">
    <property type="component" value="Unassembled WGS sequence"/>
</dbReference>
<evidence type="ECO:0000313" key="3">
    <source>
        <dbReference type="EMBL" id="CAF3944632.1"/>
    </source>
</evidence>
<comment type="caution">
    <text evidence="1">The sequence shown here is derived from an EMBL/GenBank/DDBJ whole genome shotgun (WGS) entry which is preliminary data.</text>
</comment>
<evidence type="ECO:0000313" key="1">
    <source>
        <dbReference type="EMBL" id="CAF1180341.1"/>
    </source>
</evidence>
<sequence length="196" mass="22170">MPFGTNLIKNGDAEQGQCYHSNQSSITAALQGWSRHGGVIQIYYNNNDLKMYITNYTTDWHLCFFFGGNQYSDSSNSNENTIRQEINVKQLSILINSRQARYHASAYLGGFEDEQSSASMKIGFKNTRNKTEYIIVGPVTNVDLQNKTAILFCSYNGTVPNDTLAIGIELKFHRQKSHSGLRFGMTDNLKFVIEQK</sequence>
<dbReference type="AlphaFoldDB" id="A0A814V0J7"/>
<proteinExistence type="predicted"/>
<protein>
    <submittedName>
        <fullName evidence="1">Uncharacterized protein</fullName>
    </submittedName>
</protein>
<evidence type="ECO:0000313" key="4">
    <source>
        <dbReference type="EMBL" id="CAF4228953.1"/>
    </source>
</evidence>
<dbReference type="Proteomes" id="UP000677228">
    <property type="component" value="Unassembled WGS sequence"/>
</dbReference>
<dbReference type="EMBL" id="CAJNOQ010007832">
    <property type="protein sequence ID" value="CAF1180341.1"/>
    <property type="molecule type" value="Genomic_DNA"/>
</dbReference>
<name>A0A814V0J7_9BILA</name>
<dbReference type="Proteomes" id="UP000681722">
    <property type="component" value="Unassembled WGS sequence"/>
</dbReference>
<dbReference type="EMBL" id="CAJNOK010028140">
    <property type="protein sequence ID" value="CAF1430858.1"/>
    <property type="molecule type" value="Genomic_DNA"/>
</dbReference>
<dbReference type="Proteomes" id="UP000682733">
    <property type="component" value="Unassembled WGS sequence"/>
</dbReference>
<accession>A0A814V0J7</accession>
<keyword evidence="5" id="KW-1185">Reference proteome</keyword>
<evidence type="ECO:0000313" key="2">
    <source>
        <dbReference type="EMBL" id="CAF1430858.1"/>
    </source>
</evidence>
<dbReference type="EMBL" id="CAJOBA010049923">
    <property type="protein sequence ID" value="CAF4228953.1"/>
    <property type="molecule type" value="Genomic_DNA"/>
</dbReference>
<evidence type="ECO:0000313" key="5">
    <source>
        <dbReference type="Proteomes" id="UP000663829"/>
    </source>
</evidence>
<reference evidence="1" key="1">
    <citation type="submission" date="2021-02" db="EMBL/GenBank/DDBJ databases">
        <authorList>
            <person name="Nowell W R."/>
        </authorList>
    </citation>
    <scope>NUCLEOTIDE SEQUENCE</scope>
</reference>
<organism evidence="1 5">
    <name type="scientific">Didymodactylos carnosus</name>
    <dbReference type="NCBI Taxonomy" id="1234261"/>
    <lineage>
        <taxon>Eukaryota</taxon>
        <taxon>Metazoa</taxon>
        <taxon>Spiralia</taxon>
        <taxon>Gnathifera</taxon>
        <taxon>Rotifera</taxon>
        <taxon>Eurotatoria</taxon>
        <taxon>Bdelloidea</taxon>
        <taxon>Philodinida</taxon>
        <taxon>Philodinidae</taxon>
        <taxon>Didymodactylos</taxon>
    </lineage>
</organism>